<dbReference type="InterPro" id="IPR058578">
    <property type="entry name" value="IspG_TIM"/>
</dbReference>
<dbReference type="Gene3D" id="3.20.20.20">
    <property type="entry name" value="Dihydropteroate synthase-like"/>
    <property type="match status" value="1"/>
</dbReference>
<keyword evidence="2" id="KW-0479">Metal-binding</keyword>
<dbReference type="InterPro" id="IPR011005">
    <property type="entry name" value="Dihydropteroate_synth-like_sf"/>
</dbReference>
<evidence type="ECO:0000256" key="1">
    <source>
        <dbReference type="ARBA" id="ARBA00001966"/>
    </source>
</evidence>
<protein>
    <recommendedName>
        <fullName evidence="3">IspG TIM-barrel domain-containing protein</fullName>
    </recommendedName>
</protein>
<feature type="non-terminal residue" evidence="4">
    <location>
        <position position="1"/>
    </location>
</feature>
<dbReference type="AlphaFoldDB" id="A0A382PRL7"/>
<comment type="cofactor">
    <cofactor evidence="1">
        <name>[4Fe-4S] cluster</name>
        <dbReference type="ChEBI" id="CHEBI:49883"/>
    </cofactor>
</comment>
<evidence type="ECO:0000259" key="3">
    <source>
        <dbReference type="Pfam" id="PF04551"/>
    </source>
</evidence>
<dbReference type="PANTHER" id="PTHR30454:SF0">
    <property type="entry name" value="4-HYDROXY-3-METHYLBUT-2-EN-1-YL DIPHOSPHATE SYNTHASE (FERREDOXIN), CHLOROPLASTIC"/>
    <property type="match status" value="1"/>
</dbReference>
<organism evidence="4">
    <name type="scientific">marine metagenome</name>
    <dbReference type="NCBI Taxonomy" id="408172"/>
    <lineage>
        <taxon>unclassified sequences</taxon>
        <taxon>metagenomes</taxon>
        <taxon>ecological metagenomes</taxon>
    </lineage>
</organism>
<proteinExistence type="predicted"/>
<dbReference type="InterPro" id="IPR004588">
    <property type="entry name" value="IspG_bac-typ"/>
</dbReference>
<evidence type="ECO:0000313" key="4">
    <source>
        <dbReference type="EMBL" id="SVC74642.1"/>
    </source>
</evidence>
<reference evidence="4" key="1">
    <citation type="submission" date="2018-05" db="EMBL/GenBank/DDBJ databases">
        <authorList>
            <person name="Lanie J.A."/>
            <person name="Ng W.-L."/>
            <person name="Kazmierczak K.M."/>
            <person name="Andrzejewski T.M."/>
            <person name="Davidsen T.M."/>
            <person name="Wayne K.J."/>
            <person name="Tettelin H."/>
            <person name="Glass J.I."/>
            <person name="Rusch D."/>
            <person name="Podicherti R."/>
            <person name="Tsui H.-C.T."/>
            <person name="Winkler M.E."/>
        </authorList>
    </citation>
    <scope>NUCLEOTIDE SEQUENCE</scope>
</reference>
<evidence type="ECO:0000256" key="2">
    <source>
        <dbReference type="ARBA" id="ARBA00022485"/>
    </source>
</evidence>
<keyword evidence="2" id="KW-0004">4Fe-4S</keyword>
<dbReference type="EMBL" id="UINC01108499">
    <property type="protein sequence ID" value="SVC74642.1"/>
    <property type="molecule type" value="Genomic_DNA"/>
</dbReference>
<name>A0A382PRL7_9ZZZZ</name>
<accession>A0A382PRL7</accession>
<gene>
    <name evidence="4" type="ORF">METZ01_LOCUS327496</name>
</gene>
<dbReference type="GO" id="GO:0019288">
    <property type="term" value="P:isopentenyl diphosphate biosynthetic process, methylerythritol 4-phosphate pathway"/>
    <property type="evidence" value="ECO:0007669"/>
    <property type="project" value="TreeGrafter"/>
</dbReference>
<feature type="non-terminal residue" evidence="4">
    <location>
        <position position="49"/>
    </location>
</feature>
<feature type="domain" description="IspG TIM-barrel" evidence="3">
    <location>
        <begin position="1"/>
        <end position="49"/>
    </location>
</feature>
<sequence length="49" mass="4902">VRVGGVQIGGGAPVAVQSMTMTDTADVVATVTQCLELVDAGSELVRVTV</sequence>
<dbReference type="PANTHER" id="PTHR30454">
    <property type="entry name" value="4-HYDROXY-3-METHYLBUT-2-EN-1-YL DIPHOSPHATE SYNTHASE"/>
    <property type="match status" value="1"/>
</dbReference>
<keyword evidence="2" id="KW-0408">Iron</keyword>
<dbReference type="Pfam" id="PF04551">
    <property type="entry name" value="GcpE"/>
    <property type="match status" value="1"/>
</dbReference>
<dbReference type="GO" id="GO:0046429">
    <property type="term" value="F:4-hydroxy-3-methylbut-2-en-1-yl diphosphate synthase activity (ferredoxin)"/>
    <property type="evidence" value="ECO:0007669"/>
    <property type="project" value="InterPro"/>
</dbReference>
<keyword evidence="2" id="KW-0411">Iron-sulfur</keyword>
<dbReference type="GO" id="GO:0016114">
    <property type="term" value="P:terpenoid biosynthetic process"/>
    <property type="evidence" value="ECO:0007669"/>
    <property type="project" value="InterPro"/>
</dbReference>
<dbReference type="GO" id="GO:0051539">
    <property type="term" value="F:4 iron, 4 sulfur cluster binding"/>
    <property type="evidence" value="ECO:0007669"/>
    <property type="project" value="UniProtKB-KW"/>
</dbReference>